<sequence>MEKMNLHRSNQNLLADTEDFNALREAASQTTYADQLRQTEEKVMGQTIPWEGYQRANLITDKEQELIKNYDKKSPEARVGIFQKEGDVYAELFLNLLVKINKAETLKYLLTLIEQIFRDYPPAIQHFLRLSTETNSTYPYEPALRILSRSGGDWYTNAKASFILASLMGKSNHVDADSIKTFCNWLRDNLKKNDEKEVNNAVAASMKFLNNEKYRSIFAAEDTLASLSSLLKTKTKNMQLLYQVIFCLWLLSFNPKVALQISETKLVPNLVEIFRLSLNFREKVTRVAVATLKNLLDVGNNNEQMITYGIVKPLENATAKNWADEDIKADLAVINQRLEKDIAHLSGFDFYKQEVMSGNLSWSTVHKSEKFWRENAHHLEENQHHLLLVLKELLSSSNPTVQAIACYDIGEFARFHPRGKIIIQQLGLKIPLMTLMEDKDAEVKKNALLAVQKLMVTNWEYIAAESK</sequence>
<name>A0A2P6NL61_9EUKA</name>
<evidence type="ECO:0000313" key="8">
    <source>
        <dbReference type="Proteomes" id="UP000241769"/>
    </source>
</evidence>
<dbReference type="PANTHER" id="PTHR10698:SF0">
    <property type="entry name" value="V-TYPE PROTON ATPASE SUBUNIT H"/>
    <property type="match status" value="1"/>
</dbReference>
<protein>
    <recommendedName>
        <fullName evidence="5">V-type proton ATPase subunit H</fullName>
    </recommendedName>
</protein>
<dbReference type="InterPro" id="IPR011989">
    <property type="entry name" value="ARM-like"/>
</dbReference>
<dbReference type="InParanoid" id="A0A2P6NL61"/>
<dbReference type="Pfam" id="PF03224">
    <property type="entry name" value="V-ATPase_H_N"/>
    <property type="match status" value="1"/>
</dbReference>
<evidence type="ECO:0000256" key="3">
    <source>
        <dbReference type="ARBA" id="ARBA00022781"/>
    </source>
</evidence>
<proteinExistence type="inferred from homology"/>
<reference evidence="7 8" key="1">
    <citation type="journal article" date="2018" name="Genome Biol. Evol.">
        <title>Multiple Roots of Fruiting Body Formation in Amoebozoa.</title>
        <authorList>
            <person name="Hillmann F."/>
            <person name="Forbes G."/>
            <person name="Novohradska S."/>
            <person name="Ferling I."/>
            <person name="Riege K."/>
            <person name="Groth M."/>
            <person name="Westermann M."/>
            <person name="Marz M."/>
            <person name="Spaller T."/>
            <person name="Winckler T."/>
            <person name="Schaap P."/>
            <person name="Glockner G."/>
        </authorList>
    </citation>
    <scope>NUCLEOTIDE SEQUENCE [LARGE SCALE GENOMIC DNA]</scope>
    <source>
        <strain evidence="7 8">Jena</strain>
    </source>
</reference>
<dbReference type="InterPro" id="IPR004908">
    <property type="entry name" value="ATPase_V1-cplx_hsu"/>
</dbReference>
<dbReference type="InterPro" id="IPR016024">
    <property type="entry name" value="ARM-type_fold"/>
</dbReference>
<dbReference type="PIRSF" id="PIRSF032184">
    <property type="entry name" value="ATPase_V1_H"/>
    <property type="match status" value="1"/>
</dbReference>
<dbReference type="GO" id="GO:0046961">
    <property type="term" value="F:proton-transporting ATPase activity, rotational mechanism"/>
    <property type="evidence" value="ECO:0007669"/>
    <property type="project" value="UniProtKB-UniRule"/>
</dbReference>
<dbReference type="GO" id="GO:0000221">
    <property type="term" value="C:vacuolar proton-transporting V-type ATPase, V1 domain"/>
    <property type="evidence" value="ECO:0007669"/>
    <property type="project" value="UniProtKB-UniRule"/>
</dbReference>
<evidence type="ECO:0000313" key="7">
    <source>
        <dbReference type="EMBL" id="PRP84683.1"/>
    </source>
</evidence>
<evidence type="ECO:0000256" key="5">
    <source>
        <dbReference type="PIRNR" id="PIRNR032184"/>
    </source>
</evidence>
<keyword evidence="4 5" id="KW-0406">Ion transport</keyword>
<dbReference type="SUPFAM" id="SSF48371">
    <property type="entry name" value="ARM repeat"/>
    <property type="match status" value="1"/>
</dbReference>
<keyword evidence="2 5" id="KW-0813">Transport</keyword>
<dbReference type="EMBL" id="MDYQ01000058">
    <property type="protein sequence ID" value="PRP84683.1"/>
    <property type="molecule type" value="Genomic_DNA"/>
</dbReference>
<evidence type="ECO:0000256" key="1">
    <source>
        <dbReference type="ARBA" id="ARBA00008613"/>
    </source>
</evidence>
<keyword evidence="3 5" id="KW-0375">Hydrogen ion transport</keyword>
<dbReference type="FunCoup" id="A0A2P6NL61">
    <property type="interactions" value="867"/>
</dbReference>
<comment type="caution">
    <text evidence="7">The sequence shown here is derived from an EMBL/GenBank/DDBJ whole genome shotgun (WGS) entry which is preliminary data.</text>
</comment>
<dbReference type="Gene3D" id="1.25.10.10">
    <property type="entry name" value="Leucine-rich Repeat Variant"/>
    <property type="match status" value="1"/>
</dbReference>
<organism evidence="7 8">
    <name type="scientific">Planoprotostelium fungivorum</name>
    <dbReference type="NCBI Taxonomy" id="1890364"/>
    <lineage>
        <taxon>Eukaryota</taxon>
        <taxon>Amoebozoa</taxon>
        <taxon>Evosea</taxon>
        <taxon>Variosea</taxon>
        <taxon>Cavosteliida</taxon>
        <taxon>Cavosteliaceae</taxon>
        <taxon>Planoprotostelium</taxon>
    </lineage>
</organism>
<dbReference type="InterPro" id="IPR011987">
    <property type="entry name" value="ATPase_V1-cplx_hsu_C"/>
</dbReference>
<dbReference type="OrthoDB" id="10263554at2759"/>
<dbReference type="Proteomes" id="UP000241769">
    <property type="component" value="Unassembled WGS sequence"/>
</dbReference>
<evidence type="ECO:0000256" key="2">
    <source>
        <dbReference type="ARBA" id="ARBA00022448"/>
    </source>
</evidence>
<evidence type="ECO:0000256" key="4">
    <source>
        <dbReference type="ARBA" id="ARBA00023065"/>
    </source>
</evidence>
<comment type="subunit">
    <text evidence="5">V-ATPase is a heteromultimeric enzyme made up of two complexes: the ATP-hydrolytic V1 complex and the proton translocation V0 complex.</text>
</comment>
<accession>A0A2P6NL61</accession>
<dbReference type="PANTHER" id="PTHR10698">
    <property type="entry name" value="V-TYPE PROTON ATPASE SUBUNIT H"/>
    <property type="match status" value="1"/>
</dbReference>
<comment type="similarity">
    <text evidence="1 5">Belongs to the V-ATPase H subunit family.</text>
</comment>
<dbReference type="Gene3D" id="1.25.40.150">
    <property type="entry name" value="V-type ATPase, subunit H, C-terminal domain"/>
    <property type="match status" value="1"/>
</dbReference>
<evidence type="ECO:0000259" key="6">
    <source>
        <dbReference type="Pfam" id="PF11698"/>
    </source>
</evidence>
<comment type="function">
    <text evidence="5">Subunit of the V1 complex of vacuolar(H+)-ATPase (V-ATPase), a multisubunit enzyme composed of a peripheral complex (V1) that hydrolyzes ATP and a membrane integral complex (V0) that translocates protons. V-ATPase is responsible for acidifying and maintaining the pH of intracellular compartments.</text>
</comment>
<keyword evidence="8" id="KW-1185">Reference proteome</keyword>
<gene>
    <name evidence="7" type="ORF">PROFUN_07933</name>
</gene>
<dbReference type="Pfam" id="PF11698">
    <property type="entry name" value="V-ATPase_H_C"/>
    <property type="match status" value="1"/>
</dbReference>
<feature type="domain" description="ATPase V1 complex subunit H C-terminal" evidence="6">
    <location>
        <begin position="345"/>
        <end position="459"/>
    </location>
</feature>
<dbReference type="STRING" id="1890364.A0A2P6NL61"/>
<dbReference type="AlphaFoldDB" id="A0A2P6NL61"/>
<dbReference type="InterPro" id="IPR038497">
    <property type="entry name" value="ATPase_V1-cplx_hsu_C_sf"/>
</dbReference>